<accession>A0AAD1XRX7</accession>
<gene>
    <name evidence="1" type="ORF">ECRASSUSDP1_LOCUS19103</name>
</gene>
<keyword evidence="2" id="KW-1185">Reference proteome</keyword>
<sequence length="296" mass="34735">MENTKDPLPFLYKRGIVFCILPYLGRFKSWKSILKTHCKESAKFYDENEPALKRLHSVTKYTDFYSMMDTIGADCGVVKSKKFTENGYLRIFCEKNGFKRILEKLENARFRVYGRLEMKGVDKVKPEEVKGFLEKSEHQRLDFLAMWFDEAFVGPFMGGMKYILPVVHEEIFFHAMNFSSEDLQHILSLNKFVKRMVFSNCFFNPNSISDKSETGYTIKYISVFGTINSKDRLDELFKVLNKTDIKDSLEAIHIYATHNRTLDLQEELYLQGYSDVKVIEDNYIPVNKTMVMEKYS</sequence>
<reference evidence="1" key="1">
    <citation type="submission" date="2023-07" db="EMBL/GenBank/DDBJ databases">
        <authorList>
            <consortium name="AG Swart"/>
            <person name="Singh M."/>
            <person name="Singh A."/>
            <person name="Seah K."/>
            <person name="Emmerich C."/>
        </authorList>
    </citation>
    <scope>NUCLEOTIDE SEQUENCE</scope>
    <source>
        <strain evidence="1">DP1</strain>
    </source>
</reference>
<comment type="caution">
    <text evidence="1">The sequence shown here is derived from an EMBL/GenBank/DDBJ whole genome shotgun (WGS) entry which is preliminary data.</text>
</comment>
<protein>
    <submittedName>
        <fullName evidence="1">Uncharacterized protein</fullName>
    </submittedName>
</protein>
<evidence type="ECO:0000313" key="2">
    <source>
        <dbReference type="Proteomes" id="UP001295684"/>
    </source>
</evidence>
<dbReference type="AlphaFoldDB" id="A0AAD1XRX7"/>
<name>A0AAD1XRX7_EUPCR</name>
<evidence type="ECO:0000313" key="1">
    <source>
        <dbReference type="EMBL" id="CAI2377714.1"/>
    </source>
</evidence>
<dbReference type="EMBL" id="CAMPGE010019373">
    <property type="protein sequence ID" value="CAI2377714.1"/>
    <property type="molecule type" value="Genomic_DNA"/>
</dbReference>
<proteinExistence type="predicted"/>
<dbReference type="Proteomes" id="UP001295684">
    <property type="component" value="Unassembled WGS sequence"/>
</dbReference>
<organism evidence="1 2">
    <name type="scientific">Euplotes crassus</name>
    <dbReference type="NCBI Taxonomy" id="5936"/>
    <lineage>
        <taxon>Eukaryota</taxon>
        <taxon>Sar</taxon>
        <taxon>Alveolata</taxon>
        <taxon>Ciliophora</taxon>
        <taxon>Intramacronucleata</taxon>
        <taxon>Spirotrichea</taxon>
        <taxon>Hypotrichia</taxon>
        <taxon>Euplotida</taxon>
        <taxon>Euplotidae</taxon>
        <taxon>Moneuplotes</taxon>
    </lineage>
</organism>